<comment type="caution">
    <text evidence="1">The sequence shown here is derived from an EMBL/GenBank/DDBJ whole genome shotgun (WGS) entry which is preliminary data.</text>
</comment>
<evidence type="ECO:0000313" key="1">
    <source>
        <dbReference type="EMBL" id="MEH2555310.1"/>
    </source>
</evidence>
<protein>
    <submittedName>
        <fullName evidence="1">Uncharacterized protein</fullName>
    </submittedName>
</protein>
<sequence>MIPDKGITVAVHLIPESRQILTYLHAPDGLTSPLLPQPKSALERVGVGAEVDLAPQQA</sequence>
<dbReference type="RefSeq" id="WP_334480348.1">
    <property type="nucleotide sequence ID" value="NZ_JAZHRV010000001.1"/>
</dbReference>
<name>A0ABU8B9U1_9BRAD</name>
<dbReference type="EMBL" id="JAZHRV010000001">
    <property type="protein sequence ID" value="MEH2555310.1"/>
    <property type="molecule type" value="Genomic_DNA"/>
</dbReference>
<evidence type="ECO:0000313" key="2">
    <source>
        <dbReference type="Proteomes" id="UP001364224"/>
    </source>
</evidence>
<reference evidence="1 2" key="1">
    <citation type="submission" date="2024-02" db="EMBL/GenBank/DDBJ databases">
        <title>Adaptive strategies in a cosmopolitan and abundant soil bacterium.</title>
        <authorList>
            <person name="Carini P."/>
        </authorList>
    </citation>
    <scope>NUCLEOTIDE SEQUENCE [LARGE SCALE GENOMIC DNA]</scope>
    <source>
        <strain evidence="1 2">AZCC 1608</strain>
    </source>
</reference>
<dbReference type="Proteomes" id="UP001364224">
    <property type="component" value="Unassembled WGS sequence"/>
</dbReference>
<organism evidence="1 2">
    <name type="scientific">Bradyrhizobium algeriense</name>
    <dbReference type="NCBI Taxonomy" id="634784"/>
    <lineage>
        <taxon>Bacteria</taxon>
        <taxon>Pseudomonadati</taxon>
        <taxon>Pseudomonadota</taxon>
        <taxon>Alphaproteobacteria</taxon>
        <taxon>Hyphomicrobiales</taxon>
        <taxon>Nitrobacteraceae</taxon>
        <taxon>Bradyrhizobium</taxon>
    </lineage>
</organism>
<gene>
    <name evidence="1" type="ORF">V1286_002839</name>
</gene>
<accession>A0ABU8B9U1</accession>
<proteinExistence type="predicted"/>
<keyword evidence="2" id="KW-1185">Reference proteome</keyword>